<evidence type="ECO:0000259" key="10">
    <source>
        <dbReference type="PROSITE" id="PS50011"/>
    </source>
</evidence>
<accession>A0AAQ3KNJ5</accession>
<dbReference type="PANTHER" id="PTHR48007">
    <property type="entry name" value="LEUCINE-RICH REPEAT RECEPTOR-LIKE PROTEIN KINASE PXC1"/>
    <property type="match status" value="1"/>
</dbReference>
<keyword evidence="9" id="KW-0732">Signal</keyword>
<dbReference type="PROSITE" id="PS00107">
    <property type="entry name" value="PROTEIN_KINASE_ATP"/>
    <property type="match status" value="1"/>
</dbReference>
<evidence type="ECO:0000313" key="12">
    <source>
        <dbReference type="Proteomes" id="UP001327560"/>
    </source>
</evidence>
<dbReference type="Pfam" id="PF13855">
    <property type="entry name" value="LRR_8"/>
    <property type="match status" value="1"/>
</dbReference>
<keyword evidence="11" id="KW-0418">Kinase</keyword>
<keyword evidence="5 8" id="KW-1133">Transmembrane helix</keyword>
<dbReference type="PANTHER" id="PTHR48007:SF79">
    <property type="entry name" value="(WILD MALAYSIAN BANANA) HYPOTHETICAL PROTEIN"/>
    <property type="match status" value="1"/>
</dbReference>
<keyword evidence="4" id="KW-0677">Repeat</keyword>
<gene>
    <name evidence="11" type="ORF">Cni_G20897</name>
</gene>
<keyword evidence="3 8" id="KW-0812">Transmembrane</keyword>
<dbReference type="GO" id="GO:0005886">
    <property type="term" value="C:plasma membrane"/>
    <property type="evidence" value="ECO:0007669"/>
    <property type="project" value="UniProtKB-SubCell"/>
</dbReference>
<evidence type="ECO:0000256" key="1">
    <source>
        <dbReference type="ARBA" id="ARBA00004162"/>
    </source>
</evidence>
<dbReference type="Proteomes" id="UP001327560">
    <property type="component" value="Chromosome 6"/>
</dbReference>
<dbReference type="GO" id="GO:0005524">
    <property type="term" value="F:ATP binding"/>
    <property type="evidence" value="ECO:0007669"/>
    <property type="project" value="UniProtKB-UniRule"/>
</dbReference>
<organism evidence="11 12">
    <name type="scientific">Canna indica</name>
    <name type="common">Indian-shot</name>
    <dbReference type="NCBI Taxonomy" id="4628"/>
    <lineage>
        <taxon>Eukaryota</taxon>
        <taxon>Viridiplantae</taxon>
        <taxon>Streptophyta</taxon>
        <taxon>Embryophyta</taxon>
        <taxon>Tracheophyta</taxon>
        <taxon>Spermatophyta</taxon>
        <taxon>Magnoliopsida</taxon>
        <taxon>Liliopsida</taxon>
        <taxon>Zingiberales</taxon>
        <taxon>Cannaceae</taxon>
        <taxon>Canna</taxon>
    </lineage>
</organism>
<feature type="chain" id="PRO_5042841723" evidence="9">
    <location>
        <begin position="28"/>
        <end position="622"/>
    </location>
</feature>
<dbReference type="Pfam" id="PF00069">
    <property type="entry name" value="Pkinase"/>
    <property type="match status" value="1"/>
</dbReference>
<dbReference type="InterPro" id="IPR017441">
    <property type="entry name" value="Protein_kinase_ATP_BS"/>
</dbReference>
<dbReference type="SUPFAM" id="SSF56112">
    <property type="entry name" value="Protein kinase-like (PK-like)"/>
    <property type="match status" value="1"/>
</dbReference>
<comment type="subcellular location">
    <subcellularLocation>
        <location evidence="1">Cell membrane</location>
        <topology evidence="1">Single-pass membrane protein</topology>
    </subcellularLocation>
</comment>
<keyword evidence="7" id="KW-0547">Nucleotide-binding</keyword>
<dbReference type="AlphaFoldDB" id="A0AAQ3KNJ5"/>
<keyword evidence="12" id="KW-1185">Reference proteome</keyword>
<dbReference type="InterPro" id="IPR011009">
    <property type="entry name" value="Kinase-like_dom_sf"/>
</dbReference>
<dbReference type="InterPro" id="IPR001611">
    <property type="entry name" value="Leu-rich_rpt"/>
</dbReference>
<evidence type="ECO:0000256" key="2">
    <source>
        <dbReference type="ARBA" id="ARBA00022614"/>
    </source>
</evidence>
<dbReference type="Gene3D" id="3.30.200.20">
    <property type="entry name" value="Phosphorylase Kinase, domain 1"/>
    <property type="match status" value="1"/>
</dbReference>
<keyword evidence="11" id="KW-0675">Receptor</keyword>
<dbReference type="PROSITE" id="PS50011">
    <property type="entry name" value="PROTEIN_KINASE_DOM"/>
    <property type="match status" value="1"/>
</dbReference>
<dbReference type="InterPro" id="IPR032675">
    <property type="entry name" value="LRR_dom_sf"/>
</dbReference>
<keyword evidence="2" id="KW-0433">Leucine-rich repeat</keyword>
<feature type="binding site" evidence="7">
    <location>
        <position position="386"/>
    </location>
    <ligand>
        <name>ATP</name>
        <dbReference type="ChEBI" id="CHEBI:30616"/>
    </ligand>
</feature>
<evidence type="ECO:0000256" key="9">
    <source>
        <dbReference type="SAM" id="SignalP"/>
    </source>
</evidence>
<dbReference type="GO" id="GO:0004672">
    <property type="term" value="F:protein kinase activity"/>
    <property type="evidence" value="ECO:0007669"/>
    <property type="project" value="InterPro"/>
</dbReference>
<evidence type="ECO:0000256" key="7">
    <source>
        <dbReference type="PROSITE-ProRule" id="PRU10141"/>
    </source>
</evidence>
<feature type="signal peptide" evidence="9">
    <location>
        <begin position="1"/>
        <end position="27"/>
    </location>
</feature>
<keyword evidence="7" id="KW-0067">ATP-binding</keyword>
<evidence type="ECO:0000256" key="5">
    <source>
        <dbReference type="ARBA" id="ARBA00022989"/>
    </source>
</evidence>
<dbReference type="InterPro" id="IPR046959">
    <property type="entry name" value="PRK1-6/SRF4-like"/>
</dbReference>
<feature type="transmembrane region" description="Helical" evidence="8">
    <location>
        <begin position="263"/>
        <end position="285"/>
    </location>
</feature>
<evidence type="ECO:0000256" key="4">
    <source>
        <dbReference type="ARBA" id="ARBA00022737"/>
    </source>
</evidence>
<keyword evidence="11" id="KW-0808">Transferase</keyword>
<dbReference type="Gene3D" id="1.10.510.10">
    <property type="entry name" value="Transferase(Phosphotransferase) domain 1"/>
    <property type="match status" value="1"/>
</dbReference>
<dbReference type="InterPro" id="IPR000719">
    <property type="entry name" value="Prot_kinase_dom"/>
</dbReference>
<reference evidence="11 12" key="1">
    <citation type="submission" date="2023-10" db="EMBL/GenBank/DDBJ databases">
        <title>Chromosome-scale genome assembly provides insights into flower coloration mechanisms of Canna indica.</title>
        <authorList>
            <person name="Li C."/>
        </authorList>
    </citation>
    <scope>NUCLEOTIDE SEQUENCE [LARGE SCALE GENOMIC DNA]</scope>
    <source>
        <tissue evidence="11">Flower</tissue>
    </source>
</reference>
<evidence type="ECO:0000256" key="8">
    <source>
        <dbReference type="SAM" id="Phobius"/>
    </source>
</evidence>
<evidence type="ECO:0000256" key="3">
    <source>
        <dbReference type="ARBA" id="ARBA00022692"/>
    </source>
</evidence>
<sequence>MAWSSQLVSCRTLLLILFLLLICSADADESIEVKRSLIGFVQQLSENDATLLRKLRWDASTNPCDGDGRSWNQVQCTKRNDSIQVITLEGLGLRGSINASLLCRAPSLATVRLRNNEIQGGLPPEITDCSNLTHLYLANNRLTGSLPSSLPTLGNLKILDISNNDFSGELPDLARISGLLGFLAQNNRLDGSIPAFWFSNFGLGYFNVSNNRFTGPIPQGADKFDSTCFTGNSGLCGVPLVNACPPSPSEKDDESPSLYRVKAVMLSGYFALGLVLLLFIPFTIISKKKRKGNKFIDDEKNALESNAKNSSITNKAGASRSEYSIPSTESAAVVDVSSSLIVLRKPGMNDLKFRELLKAPAELLGRGRFGSTYKVVMSDGAALAVKRIKDGSVPAAEFRRRMEKVDMAPHPNVLSAVAFYCSVQEKLVVYEYQHSGSLFNFLHGNQAGGPFDWSCRLRVAAAIAEAMAFMHKELQADGISHGNLKSSNILMNSNMDPCISEYGLILADEYTTKPAGHITGAPEKADVYGLGIVLLELLTGKLVQNDPFELARWVNLVVREEWTVEVFDKSLISDGASEERMVKTLQVALKCIHTQPDARPSMELVAAMVNAIREEDAEVCSL</sequence>
<dbReference type="EMBL" id="CP136895">
    <property type="protein sequence ID" value="WOL12132.1"/>
    <property type="molecule type" value="Genomic_DNA"/>
</dbReference>
<dbReference type="Gene3D" id="3.80.10.10">
    <property type="entry name" value="Ribonuclease Inhibitor"/>
    <property type="match status" value="2"/>
</dbReference>
<keyword evidence="6 8" id="KW-0472">Membrane</keyword>
<protein>
    <submittedName>
        <fullName evidence="11">Inactive receptor kinase</fullName>
    </submittedName>
</protein>
<proteinExistence type="predicted"/>
<evidence type="ECO:0000256" key="6">
    <source>
        <dbReference type="ARBA" id="ARBA00023136"/>
    </source>
</evidence>
<evidence type="ECO:0000313" key="11">
    <source>
        <dbReference type="EMBL" id="WOL12132.1"/>
    </source>
</evidence>
<dbReference type="FunFam" id="3.80.10.10:FF:000383">
    <property type="entry name" value="Leucine-rich repeat receptor protein kinase EMS1"/>
    <property type="match status" value="1"/>
</dbReference>
<dbReference type="SUPFAM" id="SSF52058">
    <property type="entry name" value="L domain-like"/>
    <property type="match status" value="1"/>
</dbReference>
<feature type="domain" description="Protein kinase" evidence="10">
    <location>
        <begin position="358"/>
        <end position="612"/>
    </location>
</feature>
<name>A0AAQ3KNJ5_9LILI</name>